<keyword evidence="2" id="KW-1185">Reference proteome</keyword>
<dbReference type="RefSeq" id="WP_191280314.1">
    <property type="nucleotide sequence ID" value="NZ_BNAD01000010.1"/>
</dbReference>
<dbReference type="Gene3D" id="3.40.50.150">
    <property type="entry name" value="Vaccinia Virus protein VP39"/>
    <property type="match status" value="1"/>
</dbReference>
<gene>
    <name evidence="1" type="ORF">GCM10011376_30200</name>
</gene>
<dbReference type="EMBL" id="BNAD01000010">
    <property type="protein sequence ID" value="GHE18410.1"/>
    <property type="molecule type" value="Genomic_DNA"/>
</dbReference>
<organism evidence="1 2">
    <name type="scientific">Nocardioides flavus</name>
    <name type="common">ex Wang et al. 2016</name>
    <dbReference type="NCBI Taxonomy" id="2058780"/>
    <lineage>
        <taxon>Bacteria</taxon>
        <taxon>Bacillati</taxon>
        <taxon>Actinomycetota</taxon>
        <taxon>Actinomycetes</taxon>
        <taxon>Propionibacteriales</taxon>
        <taxon>Nocardioidaceae</taxon>
        <taxon>Nocardioides</taxon>
    </lineage>
</organism>
<dbReference type="InterPro" id="IPR029063">
    <property type="entry name" value="SAM-dependent_MTases_sf"/>
</dbReference>
<proteinExistence type="predicted"/>
<comment type="caution">
    <text evidence="1">The sequence shown here is derived from an EMBL/GenBank/DDBJ whole genome shotgun (WGS) entry which is preliminary data.</text>
</comment>
<evidence type="ECO:0008006" key="3">
    <source>
        <dbReference type="Google" id="ProtNLM"/>
    </source>
</evidence>
<protein>
    <recommendedName>
        <fullName evidence="3">Methyltransferase domain-containing protein</fullName>
    </recommendedName>
</protein>
<reference evidence="2" key="1">
    <citation type="journal article" date="2019" name="Int. J. Syst. Evol. Microbiol.">
        <title>The Global Catalogue of Microorganisms (GCM) 10K type strain sequencing project: providing services to taxonomists for standard genome sequencing and annotation.</title>
        <authorList>
            <consortium name="The Broad Institute Genomics Platform"/>
            <consortium name="The Broad Institute Genome Sequencing Center for Infectious Disease"/>
            <person name="Wu L."/>
            <person name="Ma J."/>
        </authorList>
    </citation>
    <scope>NUCLEOTIDE SEQUENCE [LARGE SCALE GENOMIC DNA]</scope>
    <source>
        <strain evidence="2">CGMCC 1.12791</strain>
    </source>
</reference>
<accession>A0ABQ3HL69</accession>
<dbReference type="Proteomes" id="UP000597341">
    <property type="component" value="Unassembled WGS sequence"/>
</dbReference>
<evidence type="ECO:0000313" key="1">
    <source>
        <dbReference type="EMBL" id="GHE18410.1"/>
    </source>
</evidence>
<sequence length="243" mass="27515">MLLLRRAGSVLSRVASFARERGLLDVVASCARWARDWLRGRPGRGRDHGSFEWEGRDVPYFVHDYHYTWLNERAVEVPLALEVLERRPSASVLEIGNVLGHYVPVDHTVVDKYETAPGVLNQDVADLDLGRRFDLVLAISTLEHVGLDEDVLDEDKPVRAVERLRAHVAPGGLLWVTHPVGYNPALDARFRDGTLGTTRMRALLREPTRNVWREVPPDDVWSTPYDRLLYTAHAVLVAEFDAP</sequence>
<name>A0ABQ3HL69_9ACTN</name>
<evidence type="ECO:0000313" key="2">
    <source>
        <dbReference type="Proteomes" id="UP000597341"/>
    </source>
</evidence>
<dbReference type="SUPFAM" id="SSF53335">
    <property type="entry name" value="S-adenosyl-L-methionine-dependent methyltransferases"/>
    <property type="match status" value="1"/>
</dbReference>